<evidence type="ECO:0000313" key="2">
    <source>
        <dbReference type="Proteomes" id="UP000821865"/>
    </source>
</evidence>
<proteinExistence type="predicted"/>
<dbReference type="EMBL" id="CM023475">
    <property type="protein sequence ID" value="KAH7945202.1"/>
    <property type="molecule type" value="Genomic_DNA"/>
</dbReference>
<sequence length="259" mass="28947">MEIRHHVVIWCAISVPLVWVVFRKAHHAWILQNLLGSSFALNILRCVHLPNFKVITFISILMFFDDIFMVFITSLISKDLSVMESVASGVQDLPVLMRVPLFLIGDATACNDSSAILGYGDIAIPGLAIAYCRSYDVIVKNKPWYFLVAITCYGASLVLTFFMSYLMKTGQPALLYLVPGVLLPTIMLAWCRGDLNQFWSGEFVPSKGLMSSHLDVCVSSSEQFQMNQSRGLLYVTTPLFPWLAVPLPVSQKAYDAKSH</sequence>
<reference evidence="1" key="1">
    <citation type="submission" date="2020-05" db="EMBL/GenBank/DDBJ databases">
        <title>Large-scale comparative analyses of tick genomes elucidate their genetic diversity and vector capacities.</title>
        <authorList>
            <person name="Jia N."/>
            <person name="Wang J."/>
            <person name="Shi W."/>
            <person name="Du L."/>
            <person name="Sun Y."/>
            <person name="Zhan W."/>
            <person name="Jiang J."/>
            <person name="Wang Q."/>
            <person name="Zhang B."/>
            <person name="Ji P."/>
            <person name="Sakyi L.B."/>
            <person name="Cui X."/>
            <person name="Yuan T."/>
            <person name="Jiang B."/>
            <person name="Yang W."/>
            <person name="Lam T.T.-Y."/>
            <person name="Chang Q."/>
            <person name="Ding S."/>
            <person name="Wang X."/>
            <person name="Zhu J."/>
            <person name="Ruan X."/>
            <person name="Zhao L."/>
            <person name="Wei J."/>
            <person name="Que T."/>
            <person name="Du C."/>
            <person name="Cheng J."/>
            <person name="Dai P."/>
            <person name="Han X."/>
            <person name="Huang E."/>
            <person name="Gao Y."/>
            <person name="Liu J."/>
            <person name="Shao H."/>
            <person name="Ye R."/>
            <person name="Li L."/>
            <person name="Wei W."/>
            <person name="Wang X."/>
            <person name="Wang C."/>
            <person name="Yang T."/>
            <person name="Huo Q."/>
            <person name="Li W."/>
            <person name="Guo W."/>
            <person name="Chen H."/>
            <person name="Zhou L."/>
            <person name="Ni X."/>
            <person name="Tian J."/>
            <person name="Zhou Y."/>
            <person name="Sheng Y."/>
            <person name="Liu T."/>
            <person name="Pan Y."/>
            <person name="Xia L."/>
            <person name="Li J."/>
            <person name="Zhao F."/>
            <person name="Cao W."/>
        </authorList>
    </citation>
    <scope>NUCLEOTIDE SEQUENCE</scope>
    <source>
        <strain evidence="1">Dsil-2018</strain>
    </source>
</reference>
<comment type="caution">
    <text evidence="1">The sequence shown here is derived from an EMBL/GenBank/DDBJ whole genome shotgun (WGS) entry which is preliminary data.</text>
</comment>
<accession>A0ACB8CJW6</accession>
<evidence type="ECO:0000313" key="1">
    <source>
        <dbReference type="EMBL" id="KAH7945202.1"/>
    </source>
</evidence>
<name>A0ACB8CJW6_DERSI</name>
<keyword evidence="2" id="KW-1185">Reference proteome</keyword>
<gene>
    <name evidence="1" type="ORF">HPB49_008033</name>
</gene>
<organism evidence="1 2">
    <name type="scientific">Dermacentor silvarum</name>
    <name type="common">Tick</name>
    <dbReference type="NCBI Taxonomy" id="543639"/>
    <lineage>
        <taxon>Eukaryota</taxon>
        <taxon>Metazoa</taxon>
        <taxon>Ecdysozoa</taxon>
        <taxon>Arthropoda</taxon>
        <taxon>Chelicerata</taxon>
        <taxon>Arachnida</taxon>
        <taxon>Acari</taxon>
        <taxon>Parasitiformes</taxon>
        <taxon>Ixodida</taxon>
        <taxon>Ixodoidea</taxon>
        <taxon>Ixodidae</taxon>
        <taxon>Rhipicephalinae</taxon>
        <taxon>Dermacentor</taxon>
    </lineage>
</organism>
<protein>
    <submittedName>
        <fullName evidence="1">Uncharacterized protein</fullName>
    </submittedName>
</protein>
<dbReference type="Proteomes" id="UP000821865">
    <property type="component" value="Chromosome 6"/>
</dbReference>